<dbReference type="Proteomes" id="UP000276282">
    <property type="component" value="Unassembled WGS sequence"/>
</dbReference>
<accession>A0A495NZE8</accession>
<evidence type="ECO:0000313" key="1">
    <source>
        <dbReference type="EMBL" id="RKS42538.1"/>
    </source>
</evidence>
<dbReference type="EMBL" id="RBLG01000008">
    <property type="protein sequence ID" value="RKS42538.1"/>
    <property type="molecule type" value="Genomic_DNA"/>
</dbReference>
<proteinExistence type="predicted"/>
<name>A0A495NZE8_9FLAO</name>
<sequence>MILILIPRKPERLYIIYDKNDNNSKSVPFEINTNKGSYYICDQSKFIYLKKDLNKESETLNLSEIDDFKIIPKNELLIKFENEMVNREKNELDLLNRQKVFEFNLIILDSTSNNFKIIPVNRIMVLSTNNIDKL</sequence>
<comment type="caution">
    <text evidence="1">The sequence shown here is derived from an EMBL/GenBank/DDBJ whole genome shotgun (WGS) entry which is preliminary data.</text>
</comment>
<protein>
    <submittedName>
        <fullName evidence="1">Uncharacterized protein</fullName>
    </submittedName>
</protein>
<reference evidence="1 2" key="1">
    <citation type="submission" date="2018-10" db="EMBL/GenBank/DDBJ databases">
        <title>Genomic Encyclopedia of Archaeal and Bacterial Type Strains, Phase II (KMG-II): from individual species to whole genera.</title>
        <authorList>
            <person name="Goeker M."/>
        </authorList>
    </citation>
    <scope>NUCLEOTIDE SEQUENCE [LARGE SCALE GENOMIC DNA]</scope>
    <source>
        <strain evidence="1 2">DSM 19839</strain>
    </source>
</reference>
<gene>
    <name evidence="1" type="ORF">BC962_3205</name>
</gene>
<organism evidence="1 2">
    <name type="scientific">Gillisia mitskevichiae</name>
    <dbReference type="NCBI Taxonomy" id="270921"/>
    <lineage>
        <taxon>Bacteria</taxon>
        <taxon>Pseudomonadati</taxon>
        <taxon>Bacteroidota</taxon>
        <taxon>Flavobacteriia</taxon>
        <taxon>Flavobacteriales</taxon>
        <taxon>Flavobacteriaceae</taxon>
        <taxon>Gillisia</taxon>
    </lineage>
</organism>
<keyword evidence="2" id="KW-1185">Reference proteome</keyword>
<dbReference type="AlphaFoldDB" id="A0A495NZE8"/>
<evidence type="ECO:0000313" key="2">
    <source>
        <dbReference type="Proteomes" id="UP000276282"/>
    </source>
</evidence>